<dbReference type="EMBL" id="LXQA010438733">
    <property type="protein sequence ID" value="MCI51871.1"/>
    <property type="molecule type" value="Genomic_DNA"/>
</dbReference>
<accession>A0A392SSN4</accession>
<feature type="non-terminal residue" evidence="1">
    <location>
        <position position="57"/>
    </location>
</feature>
<sequence length="57" mass="6419">MSNGSVEFELNNEKVIQWLFSVVLKMTWKREVSRKLNTIETDAGGHVASVLWLKAGA</sequence>
<organism evidence="1 2">
    <name type="scientific">Trifolium medium</name>
    <dbReference type="NCBI Taxonomy" id="97028"/>
    <lineage>
        <taxon>Eukaryota</taxon>
        <taxon>Viridiplantae</taxon>
        <taxon>Streptophyta</taxon>
        <taxon>Embryophyta</taxon>
        <taxon>Tracheophyta</taxon>
        <taxon>Spermatophyta</taxon>
        <taxon>Magnoliopsida</taxon>
        <taxon>eudicotyledons</taxon>
        <taxon>Gunneridae</taxon>
        <taxon>Pentapetalae</taxon>
        <taxon>rosids</taxon>
        <taxon>fabids</taxon>
        <taxon>Fabales</taxon>
        <taxon>Fabaceae</taxon>
        <taxon>Papilionoideae</taxon>
        <taxon>50 kb inversion clade</taxon>
        <taxon>NPAAA clade</taxon>
        <taxon>Hologalegina</taxon>
        <taxon>IRL clade</taxon>
        <taxon>Trifolieae</taxon>
        <taxon>Trifolium</taxon>
    </lineage>
</organism>
<evidence type="ECO:0000313" key="2">
    <source>
        <dbReference type="Proteomes" id="UP000265520"/>
    </source>
</evidence>
<protein>
    <submittedName>
        <fullName evidence="1">Uncharacterized protein</fullName>
    </submittedName>
</protein>
<comment type="caution">
    <text evidence="1">The sequence shown here is derived from an EMBL/GenBank/DDBJ whole genome shotgun (WGS) entry which is preliminary data.</text>
</comment>
<name>A0A392SSN4_9FABA</name>
<dbReference type="AlphaFoldDB" id="A0A392SSN4"/>
<proteinExistence type="predicted"/>
<reference evidence="1 2" key="1">
    <citation type="journal article" date="2018" name="Front. Plant Sci.">
        <title>Red Clover (Trifolium pratense) and Zigzag Clover (T. medium) - A Picture of Genomic Similarities and Differences.</title>
        <authorList>
            <person name="Dluhosova J."/>
            <person name="Istvanek J."/>
            <person name="Nedelnik J."/>
            <person name="Repkova J."/>
        </authorList>
    </citation>
    <scope>NUCLEOTIDE SEQUENCE [LARGE SCALE GENOMIC DNA]</scope>
    <source>
        <strain evidence="2">cv. 10/8</strain>
        <tissue evidence="1">Leaf</tissue>
    </source>
</reference>
<evidence type="ECO:0000313" key="1">
    <source>
        <dbReference type="EMBL" id="MCI51871.1"/>
    </source>
</evidence>
<keyword evidence="2" id="KW-1185">Reference proteome</keyword>
<dbReference type="Proteomes" id="UP000265520">
    <property type="component" value="Unassembled WGS sequence"/>
</dbReference>